<feature type="transmembrane region" description="Helical" evidence="2">
    <location>
        <begin position="6"/>
        <end position="27"/>
    </location>
</feature>
<evidence type="ECO:0000256" key="1">
    <source>
        <dbReference type="SAM" id="Coils"/>
    </source>
</evidence>
<name>A0A6N6N7I4_9BACT</name>
<dbReference type="AlphaFoldDB" id="A0A6N6N7I4"/>
<dbReference type="Proteomes" id="UP000438699">
    <property type="component" value="Unassembled WGS sequence"/>
</dbReference>
<dbReference type="EMBL" id="WAIE01000001">
    <property type="protein sequence ID" value="KAB1443648.1"/>
    <property type="molecule type" value="Genomic_DNA"/>
</dbReference>
<keyword evidence="4" id="KW-1185">Reference proteome</keyword>
<comment type="caution">
    <text evidence="3">The sequence shown here is derived from an EMBL/GenBank/DDBJ whole genome shotgun (WGS) entry which is preliminary data.</text>
</comment>
<dbReference type="RefSeq" id="WP_151150021.1">
    <property type="nucleotide sequence ID" value="NZ_WAIE01000001.1"/>
</dbReference>
<protein>
    <recommendedName>
        <fullName evidence="5">DUF2802 domain-containing protein</fullName>
    </recommendedName>
</protein>
<keyword evidence="1" id="KW-0175">Coiled coil</keyword>
<reference evidence="3 4" key="1">
    <citation type="journal article" date="2017" name="Int. J. Syst. Evol. Microbiol.">
        <title>Desulfovibrio senegalensis sp. nov., a mesophilic sulfate reducer isolated from marine sediment.</title>
        <authorList>
            <person name="Thioye A."/>
            <person name="Gam Z.B.A."/>
            <person name="Mbengue M."/>
            <person name="Cayol J.L."/>
            <person name="Joseph-Bartoli M."/>
            <person name="Toure-Kane C."/>
            <person name="Labat M."/>
        </authorList>
    </citation>
    <scope>NUCLEOTIDE SEQUENCE [LARGE SCALE GENOMIC DNA]</scope>
    <source>
        <strain evidence="3 4">DSM 101509</strain>
    </source>
</reference>
<accession>A0A6N6N7I4</accession>
<proteinExistence type="predicted"/>
<evidence type="ECO:0000256" key="2">
    <source>
        <dbReference type="SAM" id="Phobius"/>
    </source>
</evidence>
<feature type="coiled-coil region" evidence="1">
    <location>
        <begin position="59"/>
        <end position="96"/>
    </location>
</feature>
<gene>
    <name evidence="3" type="ORF">F8A88_05260</name>
</gene>
<sequence length="139" mass="16101">MSTLLLVFFSLTEIALLCIVIAFFVRLKKSEALLSRIQAKQEEFINRLHFNAQLENEMVATFEQRQGELAELNDELENKVRQLKKLMRQADEYTRSPQFLRQIVLDGHKSGKSPAQLARKAGLSLEEVELIINQSRNKR</sequence>
<evidence type="ECO:0000313" key="4">
    <source>
        <dbReference type="Proteomes" id="UP000438699"/>
    </source>
</evidence>
<organism evidence="3 4">
    <name type="scientific">Pseudodesulfovibrio senegalensis</name>
    <dbReference type="NCBI Taxonomy" id="1721087"/>
    <lineage>
        <taxon>Bacteria</taxon>
        <taxon>Pseudomonadati</taxon>
        <taxon>Thermodesulfobacteriota</taxon>
        <taxon>Desulfovibrionia</taxon>
        <taxon>Desulfovibrionales</taxon>
        <taxon>Desulfovibrionaceae</taxon>
    </lineage>
</organism>
<keyword evidence="2" id="KW-0472">Membrane</keyword>
<evidence type="ECO:0000313" key="3">
    <source>
        <dbReference type="EMBL" id="KAB1443648.1"/>
    </source>
</evidence>
<dbReference type="OrthoDB" id="5471239at2"/>
<keyword evidence="2" id="KW-0812">Transmembrane</keyword>
<evidence type="ECO:0008006" key="5">
    <source>
        <dbReference type="Google" id="ProtNLM"/>
    </source>
</evidence>
<keyword evidence="2" id="KW-1133">Transmembrane helix</keyword>